<dbReference type="Gene3D" id="2.60.40.10">
    <property type="entry name" value="Immunoglobulins"/>
    <property type="match status" value="2"/>
</dbReference>
<sequence length="351" mass="37946">MPHPTLTDQARQISEDQIVFRKVWLAVCLLPLLASFGMGQEWANKMFQVRSHDFGAVAKGAKVYYEFELQNVYEETVHIASVRSSCGCTSPSIKNDTLKTWEKGAIVAKLNTDSFLGHKSATVTVTIDKPFYAEVQLNVSTDIRGDLVFQPGAVQFGNVEQGEGGVAKVHVTQAGRSDWKITDVRSNDDFLGVELSETNRGGGRVGYDLVVRLKDNAPVGFISSQLALITNDTRSPSVSLPVEGKVESALNVSPSALSLGELKPGQKTEAKLIVRAKKPFRITGVNCDCDNFQFAALPEEPKKLHFLPLTFTAGSEGGTLVKKITIQTDLGEGVSGESVATVVVTDGNNET</sequence>
<organism evidence="1 2">
    <name type="scientific">Blastopirellula marina</name>
    <dbReference type="NCBI Taxonomy" id="124"/>
    <lineage>
        <taxon>Bacteria</taxon>
        <taxon>Pseudomonadati</taxon>
        <taxon>Planctomycetota</taxon>
        <taxon>Planctomycetia</taxon>
        <taxon>Pirellulales</taxon>
        <taxon>Pirellulaceae</taxon>
        <taxon>Blastopirellula</taxon>
    </lineage>
</organism>
<protein>
    <recommendedName>
        <fullName evidence="3">DUF1573 domain-containing protein</fullName>
    </recommendedName>
</protein>
<reference evidence="1 2" key="1">
    <citation type="submission" date="2018-02" db="EMBL/GenBank/DDBJ databases">
        <title>Comparative genomes isolates from brazilian mangrove.</title>
        <authorList>
            <person name="Araujo J.E."/>
            <person name="Taketani R.G."/>
            <person name="Silva M.C.P."/>
            <person name="Loureco M.V."/>
            <person name="Andreote F.D."/>
        </authorList>
    </citation>
    <scope>NUCLEOTIDE SEQUENCE [LARGE SCALE GENOMIC DNA]</scope>
    <source>
        <strain evidence="1 2">HEX-2 MGV</strain>
    </source>
</reference>
<dbReference type="Pfam" id="PF07610">
    <property type="entry name" value="DUF1573"/>
    <property type="match status" value="1"/>
</dbReference>
<evidence type="ECO:0000313" key="1">
    <source>
        <dbReference type="EMBL" id="PQO27944.1"/>
    </source>
</evidence>
<dbReference type="PANTHER" id="PTHR37833">
    <property type="entry name" value="LIPOPROTEIN-RELATED"/>
    <property type="match status" value="1"/>
</dbReference>
<comment type="caution">
    <text evidence="1">The sequence shown here is derived from an EMBL/GenBank/DDBJ whole genome shotgun (WGS) entry which is preliminary data.</text>
</comment>
<dbReference type="EMBL" id="PUIA01000051">
    <property type="protein sequence ID" value="PQO27944.1"/>
    <property type="molecule type" value="Genomic_DNA"/>
</dbReference>
<gene>
    <name evidence="1" type="ORF">C5Y96_16310</name>
</gene>
<dbReference type="InterPro" id="IPR011467">
    <property type="entry name" value="DUF1573"/>
</dbReference>
<dbReference type="AlphaFoldDB" id="A0A2S8F7P0"/>
<proteinExistence type="predicted"/>
<name>A0A2S8F7P0_9BACT</name>
<accession>A0A2S8F7P0</accession>
<evidence type="ECO:0008006" key="3">
    <source>
        <dbReference type="Google" id="ProtNLM"/>
    </source>
</evidence>
<dbReference type="Proteomes" id="UP000240009">
    <property type="component" value="Unassembled WGS sequence"/>
</dbReference>
<dbReference type="InterPro" id="IPR013783">
    <property type="entry name" value="Ig-like_fold"/>
</dbReference>
<evidence type="ECO:0000313" key="2">
    <source>
        <dbReference type="Proteomes" id="UP000240009"/>
    </source>
</evidence>
<dbReference type="PANTHER" id="PTHR37833:SF1">
    <property type="entry name" value="SIGNAL PEPTIDE PROTEIN"/>
    <property type="match status" value="1"/>
</dbReference>